<evidence type="ECO:0000313" key="2">
    <source>
        <dbReference type="EMBL" id="KTD01203.1"/>
    </source>
</evidence>
<dbReference type="InterPro" id="IPR002696">
    <property type="entry name" value="Membr_insert_effic_factor_YidD"/>
</dbReference>
<sequence length="82" mass="9440">MENPERSFRQIICLPIRFYQYLVSPCIGDVCRFYPSCSSYAVEAITVHGAFRGVWLSVKRLLRCHPWSMGGFDPVLPLKENS</sequence>
<evidence type="ECO:0000313" key="3">
    <source>
        <dbReference type="Proteomes" id="UP000054785"/>
    </source>
</evidence>
<accession>A0A0W0TZJ2</accession>
<dbReference type="PANTHER" id="PTHR33383:SF1">
    <property type="entry name" value="MEMBRANE PROTEIN INSERTION EFFICIENCY FACTOR-RELATED"/>
    <property type="match status" value="1"/>
</dbReference>
<dbReference type="PANTHER" id="PTHR33383">
    <property type="entry name" value="MEMBRANE PROTEIN INSERTION EFFICIENCY FACTOR-RELATED"/>
    <property type="match status" value="1"/>
</dbReference>
<dbReference type="EMBL" id="LNYC01000029">
    <property type="protein sequence ID" value="KTD01203.1"/>
    <property type="molecule type" value="Genomic_DNA"/>
</dbReference>
<comment type="function">
    <text evidence="1">Could be involved in insertion of integral membrane proteins into the membrane.</text>
</comment>
<comment type="similarity">
    <text evidence="1">Belongs to the UPF0161 family.</text>
</comment>
<dbReference type="HAMAP" id="MF_00386">
    <property type="entry name" value="UPF0161_YidD"/>
    <property type="match status" value="1"/>
</dbReference>
<dbReference type="Proteomes" id="UP000054785">
    <property type="component" value="Unassembled WGS sequence"/>
</dbReference>
<dbReference type="PATRIC" id="fig|45065.4.peg.909"/>
<reference evidence="2 3" key="1">
    <citation type="submission" date="2015-11" db="EMBL/GenBank/DDBJ databases">
        <title>Genomic analysis of 38 Legionella species identifies large and diverse effector repertoires.</title>
        <authorList>
            <person name="Burstein D."/>
            <person name="Amaro F."/>
            <person name="Zusman T."/>
            <person name="Lifshitz Z."/>
            <person name="Cohen O."/>
            <person name="Gilbert J.A."/>
            <person name="Pupko T."/>
            <person name="Shuman H.A."/>
            <person name="Segal G."/>
        </authorList>
    </citation>
    <scope>NUCLEOTIDE SEQUENCE [LARGE SCALE GENOMIC DNA]</scope>
    <source>
        <strain evidence="2 3">ATCC 49504</strain>
    </source>
</reference>
<name>A0A0W0TZJ2_9GAMM</name>
<evidence type="ECO:0000256" key="1">
    <source>
        <dbReference type="HAMAP-Rule" id="MF_00386"/>
    </source>
</evidence>
<proteinExistence type="inferred from homology"/>
<dbReference type="SMART" id="SM01234">
    <property type="entry name" value="Haemolytic"/>
    <property type="match status" value="1"/>
</dbReference>
<dbReference type="OrthoDB" id="9801753at2"/>
<comment type="caution">
    <text evidence="2">The sequence shown here is derived from an EMBL/GenBank/DDBJ whole genome shotgun (WGS) entry which is preliminary data.</text>
</comment>
<keyword evidence="3" id="KW-1185">Reference proteome</keyword>
<dbReference type="NCBIfam" id="TIGR00278">
    <property type="entry name" value="membrane protein insertion efficiency factor YidD"/>
    <property type="match status" value="1"/>
</dbReference>
<keyword evidence="1" id="KW-1003">Cell membrane</keyword>
<dbReference type="GO" id="GO:0005886">
    <property type="term" value="C:plasma membrane"/>
    <property type="evidence" value="ECO:0007669"/>
    <property type="project" value="UniProtKB-SubCell"/>
</dbReference>
<dbReference type="Pfam" id="PF01809">
    <property type="entry name" value="YidD"/>
    <property type="match status" value="1"/>
</dbReference>
<comment type="subcellular location">
    <subcellularLocation>
        <location evidence="1">Cell membrane</location>
        <topology evidence="1">Peripheral membrane protein</topology>
        <orientation evidence="1">Cytoplasmic side</orientation>
    </subcellularLocation>
</comment>
<dbReference type="STRING" id="45065.Lgee_0847"/>
<organism evidence="2 3">
    <name type="scientific">Legionella geestiana</name>
    <dbReference type="NCBI Taxonomy" id="45065"/>
    <lineage>
        <taxon>Bacteria</taxon>
        <taxon>Pseudomonadati</taxon>
        <taxon>Pseudomonadota</taxon>
        <taxon>Gammaproteobacteria</taxon>
        <taxon>Legionellales</taxon>
        <taxon>Legionellaceae</taxon>
        <taxon>Legionella</taxon>
    </lineage>
</organism>
<gene>
    <name evidence="2" type="primary">yidD</name>
    <name evidence="2" type="ORF">Lgee_0847</name>
</gene>
<dbReference type="RefSeq" id="WP_081776694.1">
    <property type="nucleotide sequence ID" value="NZ_CAAAHN010000002.1"/>
</dbReference>
<dbReference type="AlphaFoldDB" id="A0A0W0TZJ2"/>
<keyword evidence="1" id="KW-0472">Membrane</keyword>
<protein>
    <recommendedName>
        <fullName evidence="1">Putative membrane protein insertion efficiency factor</fullName>
    </recommendedName>
</protein>